<protein>
    <submittedName>
        <fullName evidence="2">Uncharacterized protein</fullName>
    </submittedName>
</protein>
<dbReference type="AlphaFoldDB" id="A0A1M7FFC0"/>
<keyword evidence="3" id="KW-1185">Reference proteome</keyword>
<name>A0A1M7FFC0_9FLAO</name>
<dbReference type="EMBL" id="MAYF01000353">
    <property type="protein sequence ID" value="OCA70349.1"/>
    <property type="molecule type" value="Genomic_DNA"/>
</dbReference>
<dbReference type="RefSeq" id="WP_066700111.1">
    <property type="nucleotide sequence ID" value="NZ_FRBM01000008.1"/>
</dbReference>
<reference evidence="1 3" key="1">
    <citation type="submission" date="2016-07" db="EMBL/GenBank/DDBJ databases">
        <authorList>
            <person name="Jeong J.-J."/>
            <person name="Kim D.W."/>
            <person name="Sang M.K."/>
            <person name="Choi I.-G."/>
            <person name="Kim K.D."/>
        </authorList>
    </citation>
    <scope>NUCLEOTIDE SEQUENCE [LARGE SCALE GENOMIC DNA]</scope>
    <source>
        <strain evidence="1 3">C-26</strain>
    </source>
</reference>
<organism evidence="2 4">
    <name type="scientific">Chryseobacterium contaminans</name>
    <dbReference type="NCBI Taxonomy" id="1423959"/>
    <lineage>
        <taxon>Bacteria</taxon>
        <taxon>Pseudomonadati</taxon>
        <taxon>Bacteroidota</taxon>
        <taxon>Flavobacteriia</taxon>
        <taxon>Flavobacteriales</taxon>
        <taxon>Weeksellaceae</taxon>
        <taxon>Chryseobacterium group</taxon>
        <taxon>Chryseobacterium</taxon>
    </lineage>
</organism>
<gene>
    <name evidence="1" type="ORF">BBH99_14400</name>
    <name evidence="2" type="ORF">SAMN05444407_108210</name>
</gene>
<accession>A0A1M7FFC0</accession>
<reference evidence="2 4" key="2">
    <citation type="submission" date="2016-11" db="EMBL/GenBank/DDBJ databases">
        <authorList>
            <person name="Jaros S."/>
            <person name="Januszkiewicz K."/>
            <person name="Wedrychowicz H."/>
        </authorList>
    </citation>
    <scope>NUCLEOTIDE SEQUENCE [LARGE SCALE GENOMIC DNA]</scope>
    <source>
        <strain evidence="2 4">DSM 27621</strain>
    </source>
</reference>
<dbReference type="Proteomes" id="UP000184069">
    <property type="component" value="Unassembled WGS sequence"/>
</dbReference>
<proteinExistence type="predicted"/>
<evidence type="ECO:0000313" key="1">
    <source>
        <dbReference type="EMBL" id="OCA70349.1"/>
    </source>
</evidence>
<evidence type="ECO:0000313" key="4">
    <source>
        <dbReference type="Proteomes" id="UP000184069"/>
    </source>
</evidence>
<sequence>MKNTRAAIPKIFKGKAITANTDDNINHVFAGLSDNTSLDYLIFSSQLFFVDIFQIYKQISKLDRLYIKSKASGRKPLKHQITKY</sequence>
<evidence type="ECO:0000313" key="3">
    <source>
        <dbReference type="Proteomes" id="UP000093508"/>
    </source>
</evidence>
<dbReference type="EMBL" id="FRBM01000008">
    <property type="protein sequence ID" value="SHM02347.1"/>
    <property type="molecule type" value="Genomic_DNA"/>
</dbReference>
<evidence type="ECO:0000313" key="2">
    <source>
        <dbReference type="EMBL" id="SHM02347.1"/>
    </source>
</evidence>
<dbReference type="Proteomes" id="UP000093508">
    <property type="component" value="Unassembled WGS sequence"/>
</dbReference>